<dbReference type="PANTHER" id="PTHR47510">
    <property type="entry name" value="REVERSE TRANSCRIPTASE DOMAIN-CONTAINING PROTEIN"/>
    <property type="match status" value="1"/>
</dbReference>
<sequence>MATCIPKVATEEFGVSRGRRSKDKDTWWWNDDVQKAIKEKKDCFRRLYLDRSADNIEKYKMAKKAAKRAVGEARGRAYEDLYQRLGTKEGERDIYKMAKIRESKTRLAKSNASRTEQAISW</sequence>
<dbReference type="EMBL" id="LS480641">
    <property type="protein sequence ID" value="SPT19586.1"/>
    <property type="molecule type" value="Genomic_DNA"/>
</dbReference>
<dbReference type="PANTHER" id="PTHR47510:SF3">
    <property type="entry name" value="ENDO_EXONUCLEASE_PHOSPHATASE DOMAIN-CONTAINING PROTEIN"/>
    <property type="match status" value="1"/>
</dbReference>
<name>A0A7H4LLU8_WHEAT</name>
<gene>
    <name evidence="1" type="ORF">CAMPLR22A2D_LOCUS4205</name>
</gene>
<reference evidence="1 2" key="1">
    <citation type="submission" date="2018-05" db="EMBL/GenBank/DDBJ databases">
        <authorList>
            <person name="Thind KAUR A."/>
        </authorList>
    </citation>
    <scope>NUCLEOTIDE SEQUENCE [LARGE SCALE GENOMIC DNA]</scope>
</reference>
<evidence type="ECO:0000313" key="2">
    <source>
        <dbReference type="Proteomes" id="UP000280104"/>
    </source>
</evidence>
<organism evidence="1 2">
    <name type="scientific">Triticum aestivum</name>
    <name type="common">Wheat</name>
    <dbReference type="NCBI Taxonomy" id="4565"/>
    <lineage>
        <taxon>Eukaryota</taxon>
        <taxon>Viridiplantae</taxon>
        <taxon>Streptophyta</taxon>
        <taxon>Embryophyta</taxon>
        <taxon>Tracheophyta</taxon>
        <taxon>Spermatophyta</taxon>
        <taxon>Magnoliopsida</taxon>
        <taxon>Liliopsida</taxon>
        <taxon>Poales</taxon>
        <taxon>Poaceae</taxon>
        <taxon>BOP clade</taxon>
        <taxon>Pooideae</taxon>
        <taxon>Triticodae</taxon>
        <taxon>Triticeae</taxon>
        <taxon>Triticinae</taxon>
        <taxon>Triticum</taxon>
    </lineage>
</organism>
<protein>
    <submittedName>
        <fullName evidence="1">Uncharacterized protein</fullName>
    </submittedName>
</protein>
<proteinExistence type="predicted"/>
<accession>A0A7H4LLU8</accession>
<evidence type="ECO:0000313" key="1">
    <source>
        <dbReference type="EMBL" id="SPT19586.1"/>
    </source>
</evidence>
<dbReference type="AlphaFoldDB" id="A0A7H4LLU8"/>
<dbReference type="Proteomes" id="UP000280104">
    <property type="component" value="Chromosome II"/>
</dbReference>